<dbReference type="PANTHER" id="PTHR34858:SF1">
    <property type="entry name" value="CYSO-CYSTEINE PEPTIDASE"/>
    <property type="match status" value="1"/>
</dbReference>
<dbReference type="GO" id="GO:0006508">
    <property type="term" value="P:proteolysis"/>
    <property type="evidence" value="ECO:0007669"/>
    <property type="project" value="UniProtKB-KW"/>
</dbReference>
<dbReference type="SMART" id="SM00232">
    <property type="entry name" value="JAB_MPN"/>
    <property type="match status" value="1"/>
</dbReference>
<comment type="caution">
    <text evidence="7">The sequence shown here is derived from an EMBL/GenBank/DDBJ whole genome shotgun (WGS) entry which is preliminary data.</text>
</comment>
<accession>A1ZVV3</accession>
<keyword evidence="4" id="KW-0862">Zinc</keyword>
<evidence type="ECO:0000256" key="1">
    <source>
        <dbReference type="ARBA" id="ARBA00022670"/>
    </source>
</evidence>
<dbReference type="PROSITE" id="PS50249">
    <property type="entry name" value="MPN"/>
    <property type="match status" value="1"/>
</dbReference>
<evidence type="ECO:0000313" key="8">
    <source>
        <dbReference type="Proteomes" id="UP000004095"/>
    </source>
</evidence>
<dbReference type="Gene3D" id="3.40.140.10">
    <property type="entry name" value="Cytidine Deaminase, domain 2"/>
    <property type="match status" value="1"/>
</dbReference>
<dbReference type="EMBL" id="AAWS01000047">
    <property type="protein sequence ID" value="EAY25530.1"/>
    <property type="molecule type" value="Genomic_DNA"/>
</dbReference>
<evidence type="ECO:0000256" key="5">
    <source>
        <dbReference type="ARBA" id="ARBA00023049"/>
    </source>
</evidence>
<reference evidence="7 8" key="1">
    <citation type="submission" date="2007-01" db="EMBL/GenBank/DDBJ databases">
        <authorList>
            <person name="Haygood M."/>
            <person name="Podell S."/>
            <person name="Anderson C."/>
            <person name="Hopkinson B."/>
            <person name="Roe K."/>
            <person name="Barbeau K."/>
            <person name="Gaasterland T."/>
            <person name="Ferriera S."/>
            <person name="Johnson J."/>
            <person name="Kravitz S."/>
            <person name="Beeson K."/>
            <person name="Sutton G."/>
            <person name="Rogers Y.-H."/>
            <person name="Friedman R."/>
            <person name="Frazier M."/>
            <person name="Venter J.C."/>
        </authorList>
    </citation>
    <scope>NUCLEOTIDE SEQUENCE [LARGE SCALE GENOMIC DNA]</scope>
    <source>
        <strain evidence="7 8">ATCC 23134</strain>
    </source>
</reference>
<dbReference type="OrthoDB" id="9802958at2"/>
<dbReference type="Proteomes" id="UP000004095">
    <property type="component" value="Unassembled WGS sequence"/>
</dbReference>
<evidence type="ECO:0000313" key="7">
    <source>
        <dbReference type="EMBL" id="EAY25530.1"/>
    </source>
</evidence>
<keyword evidence="1" id="KW-0645">Protease</keyword>
<sequence>MKTLNIDQQALKVMQKHAEATYPNECVGFFYGKEDEQTRYIELAVEVPNSKEGDQRRRFEVDPRDYMKAERYALENNTTLLGVYHSHPEHPAIPSEHDLKVAQPFFSYIIISVKGGKSVKTRSWQLDNNQAFAEENILQLQA</sequence>
<evidence type="ECO:0000256" key="3">
    <source>
        <dbReference type="ARBA" id="ARBA00022801"/>
    </source>
</evidence>
<dbReference type="InterPro" id="IPR037518">
    <property type="entry name" value="MPN"/>
</dbReference>
<dbReference type="Pfam" id="PF14464">
    <property type="entry name" value="Prok-JAB"/>
    <property type="match status" value="1"/>
</dbReference>
<gene>
    <name evidence="7" type="ORF">M23134_06229</name>
</gene>
<dbReference type="FunFam" id="3.40.140.10:FF:000085">
    <property type="entry name" value="Mov34/MPN/PAD-1 family protein"/>
    <property type="match status" value="1"/>
</dbReference>
<proteinExistence type="predicted"/>
<dbReference type="RefSeq" id="WP_002702734.1">
    <property type="nucleotide sequence ID" value="NZ_AAWS01000047.1"/>
</dbReference>
<dbReference type="eggNOG" id="COG1310">
    <property type="taxonomic scope" value="Bacteria"/>
</dbReference>
<keyword evidence="2" id="KW-0479">Metal-binding</keyword>
<keyword evidence="8" id="KW-1185">Reference proteome</keyword>
<name>A1ZVV3_MICM2</name>
<keyword evidence="5" id="KW-0482">Metalloprotease</keyword>
<dbReference type="GO" id="GO:0008270">
    <property type="term" value="F:zinc ion binding"/>
    <property type="evidence" value="ECO:0007669"/>
    <property type="project" value="TreeGrafter"/>
</dbReference>
<dbReference type="InterPro" id="IPR051929">
    <property type="entry name" value="VirAsm_ModProt"/>
</dbReference>
<dbReference type="CDD" id="cd08070">
    <property type="entry name" value="MPN_like"/>
    <property type="match status" value="1"/>
</dbReference>
<evidence type="ECO:0000259" key="6">
    <source>
        <dbReference type="PROSITE" id="PS50249"/>
    </source>
</evidence>
<protein>
    <submittedName>
        <fullName evidence="7">Mov34/MPN/PAD-1 family</fullName>
    </submittedName>
</protein>
<dbReference type="SUPFAM" id="SSF102712">
    <property type="entry name" value="JAB1/MPN domain"/>
    <property type="match status" value="1"/>
</dbReference>
<dbReference type="PANTHER" id="PTHR34858">
    <property type="entry name" value="CYSO-CYSTEINE PEPTIDASE"/>
    <property type="match status" value="1"/>
</dbReference>
<evidence type="ECO:0000256" key="4">
    <source>
        <dbReference type="ARBA" id="ARBA00022833"/>
    </source>
</evidence>
<organism evidence="7 8">
    <name type="scientific">Microscilla marina ATCC 23134</name>
    <dbReference type="NCBI Taxonomy" id="313606"/>
    <lineage>
        <taxon>Bacteria</taxon>
        <taxon>Pseudomonadati</taxon>
        <taxon>Bacteroidota</taxon>
        <taxon>Cytophagia</taxon>
        <taxon>Cytophagales</taxon>
        <taxon>Microscillaceae</taxon>
        <taxon>Microscilla</taxon>
    </lineage>
</organism>
<dbReference type="InterPro" id="IPR000555">
    <property type="entry name" value="JAMM/MPN+_dom"/>
</dbReference>
<evidence type="ECO:0000256" key="2">
    <source>
        <dbReference type="ARBA" id="ARBA00022723"/>
    </source>
</evidence>
<dbReference type="InterPro" id="IPR028090">
    <property type="entry name" value="JAB_dom_prok"/>
</dbReference>
<dbReference type="GO" id="GO:0008235">
    <property type="term" value="F:metalloexopeptidase activity"/>
    <property type="evidence" value="ECO:0007669"/>
    <property type="project" value="TreeGrafter"/>
</dbReference>
<keyword evidence="3" id="KW-0378">Hydrolase</keyword>
<dbReference type="AlphaFoldDB" id="A1ZVV3"/>
<feature type="domain" description="MPN" evidence="6">
    <location>
        <begin position="4"/>
        <end position="140"/>
    </location>
</feature>